<dbReference type="SMART" id="SM00850">
    <property type="entry name" value="LytTR"/>
    <property type="match status" value="1"/>
</dbReference>
<dbReference type="Gene3D" id="3.40.50.2300">
    <property type="match status" value="1"/>
</dbReference>
<evidence type="ECO:0000256" key="1">
    <source>
        <dbReference type="PROSITE-ProRule" id="PRU00169"/>
    </source>
</evidence>
<keyword evidence="5" id="KW-1185">Reference proteome</keyword>
<dbReference type="EMBL" id="FOAF01000009">
    <property type="protein sequence ID" value="SEM22736.1"/>
    <property type="molecule type" value="Genomic_DNA"/>
</dbReference>
<dbReference type="PANTHER" id="PTHR37299:SF1">
    <property type="entry name" value="STAGE 0 SPORULATION PROTEIN A HOMOLOG"/>
    <property type="match status" value="1"/>
</dbReference>
<feature type="domain" description="Response regulatory" evidence="2">
    <location>
        <begin position="6"/>
        <end position="117"/>
    </location>
</feature>
<dbReference type="SMART" id="SM00448">
    <property type="entry name" value="REC"/>
    <property type="match status" value="1"/>
</dbReference>
<dbReference type="SUPFAM" id="SSF52172">
    <property type="entry name" value="CheY-like"/>
    <property type="match status" value="1"/>
</dbReference>
<sequence length="234" mass="27652">MIELFTCAIVDDNPESIENLCEHLSLFSNIEIVYKESDPLIAQQKLLEKPVDLLFVDIEMPRMSGIQLVQSLPFDQKIIFVTAHEHYAVESFETDAIDYLLKPVPFDRFAKATHKAMHLFNMENVYQKATKVKNDYIYFKDIERKMLEKVEVEDIIYIEAQRNYITVYRLHNHLQVRKKLAVVMEDLPDELFVQVHRSYVVARKMIKKVQSIDIILKYSEKAIPLGRKYRRNLN</sequence>
<dbReference type="Pfam" id="PF04397">
    <property type="entry name" value="LytTR"/>
    <property type="match status" value="1"/>
</dbReference>
<dbReference type="Gene3D" id="2.40.50.1020">
    <property type="entry name" value="LytTr DNA-binding domain"/>
    <property type="match status" value="1"/>
</dbReference>
<dbReference type="PANTHER" id="PTHR37299">
    <property type="entry name" value="TRANSCRIPTIONAL REGULATOR-RELATED"/>
    <property type="match status" value="1"/>
</dbReference>
<dbReference type="PROSITE" id="PS50110">
    <property type="entry name" value="RESPONSE_REGULATORY"/>
    <property type="match status" value="1"/>
</dbReference>
<keyword evidence="1" id="KW-0597">Phosphoprotein</keyword>
<dbReference type="GO" id="GO:0003677">
    <property type="term" value="F:DNA binding"/>
    <property type="evidence" value="ECO:0007669"/>
    <property type="project" value="InterPro"/>
</dbReference>
<evidence type="ECO:0000313" key="5">
    <source>
        <dbReference type="Proteomes" id="UP000199421"/>
    </source>
</evidence>
<dbReference type="InterPro" id="IPR046947">
    <property type="entry name" value="LytR-like"/>
</dbReference>
<dbReference type="Proteomes" id="UP000199421">
    <property type="component" value="Unassembled WGS sequence"/>
</dbReference>
<dbReference type="InterPro" id="IPR007492">
    <property type="entry name" value="LytTR_DNA-bd_dom"/>
</dbReference>
<evidence type="ECO:0000259" key="2">
    <source>
        <dbReference type="PROSITE" id="PS50110"/>
    </source>
</evidence>
<accession>A0A1H7WMH0</accession>
<feature type="domain" description="HTH LytTR-type" evidence="3">
    <location>
        <begin position="148"/>
        <end position="234"/>
    </location>
</feature>
<gene>
    <name evidence="4" type="ORF">SAMN05661044_04575</name>
</gene>
<name>A0A1H7WMH0_OLID1</name>
<evidence type="ECO:0000259" key="3">
    <source>
        <dbReference type="PROSITE" id="PS50930"/>
    </source>
</evidence>
<organism evidence="4 5">
    <name type="scientific">Olivibacter domesticus</name>
    <name type="common">Pseudosphingobacterium domesticum</name>
    <dbReference type="NCBI Taxonomy" id="407022"/>
    <lineage>
        <taxon>Bacteria</taxon>
        <taxon>Pseudomonadati</taxon>
        <taxon>Bacteroidota</taxon>
        <taxon>Sphingobacteriia</taxon>
        <taxon>Sphingobacteriales</taxon>
        <taxon>Sphingobacteriaceae</taxon>
        <taxon>Olivibacter</taxon>
    </lineage>
</organism>
<dbReference type="RefSeq" id="WP_093329437.1">
    <property type="nucleotide sequence ID" value="NZ_FOAF01000009.1"/>
</dbReference>
<dbReference type="Pfam" id="PF00072">
    <property type="entry name" value="Response_reg"/>
    <property type="match status" value="1"/>
</dbReference>
<dbReference type="PROSITE" id="PS50930">
    <property type="entry name" value="HTH_LYTTR"/>
    <property type="match status" value="1"/>
</dbReference>
<feature type="modified residue" description="4-aspartylphosphate" evidence="1">
    <location>
        <position position="57"/>
    </location>
</feature>
<protein>
    <submittedName>
        <fullName evidence="4">Two component transcriptional regulator, LytTR family</fullName>
    </submittedName>
</protein>
<dbReference type="OrthoDB" id="9787344at2"/>
<proteinExistence type="predicted"/>
<dbReference type="InterPro" id="IPR011006">
    <property type="entry name" value="CheY-like_superfamily"/>
</dbReference>
<evidence type="ECO:0000313" key="4">
    <source>
        <dbReference type="EMBL" id="SEM22736.1"/>
    </source>
</evidence>
<dbReference type="GO" id="GO:0000156">
    <property type="term" value="F:phosphorelay response regulator activity"/>
    <property type="evidence" value="ECO:0007669"/>
    <property type="project" value="InterPro"/>
</dbReference>
<dbReference type="AlphaFoldDB" id="A0A1H7WMH0"/>
<reference evidence="5" key="1">
    <citation type="submission" date="2016-10" db="EMBL/GenBank/DDBJ databases">
        <authorList>
            <person name="Varghese N."/>
            <person name="Submissions S."/>
        </authorList>
    </citation>
    <scope>NUCLEOTIDE SEQUENCE [LARGE SCALE GENOMIC DNA]</scope>
    <source>
        <strain evidence="5">DSM 18733</strain>
    </source>
</reference>
<dbReference type="STRING" id="407022.SAMN05661044_04575"/>
<dbReference type="InterPro" id="IPR001789">
    <property type="entry name" value="Sig_transdc_resp-reg_receiver"/>
</dbReference>